<sequence length="150" mass="16800">MSTFAKLNLTYYASILLAVAAAAIGFWGAKNGLWYVDPQSKEGIVISYVVILYTLLSVPGGLGLHNRMVKTLAAQPEHQKEKKYCTYSLLRLIFIGIGLIVSIFAFYLLQQKSLVFCAGISAVGVYFCKPTRARIEYEMSWTEKTDKQEK</sequence>
<reference evidence="2" key="2">
    <citation type="journal article" date="2021" name="PeerJ">
        <title>Extensive microbial diversity within the chicken gut microbiome revealed by metagenomics and culture.</title>
        <authorList>
            <person name="Gilroy R."/>
            <person name="Ravi A."/>
            <person name="Getino M."/>
            <person name="Pursley I."/>
            <person name="Horton D.L."/>
            <person name="Alikhan N.F."/>
            <person name="Baker D."/>
            <person name="Gharbi K."/>
            <person name="Hall N."/>
            <person name="Watson M."/>
            <person name="Adriaenssens E.M."/>
            <person name="Foster-Nyarko E."/>
            <person name="Jarju S."/>
            <person name="Secka A."/>
            <person name="Antonio M."/>
            <person name="Oren A."/>
            <person name="Chaudhuri R.R."/>
            <person name="La Ragione R."/>
            <person name="Hildebrand F."/>
            <person name="Pallen M.J."/>
        </authorList>
    </citation>
    <scope>NUCLEOTIDE SEQUENCE</scope>
    <source>
        <strain evidence="2">G3-3990</strain>
    </source>
</reference>
<organism evidence="2 3">
    <name type="scientific">Candidatus Gallipaludibacter merdavium</name>
    <dbReference type="NCBI Taxonomy" id="2840839"/>
    <lineage>
        <taxon>Bacteria</taxon>
        <taxon>Pseudomonadati</taxon>
        <taxon>Bacteroidota</taxon>
        <taxon>Bacteroidia</taxon>
        <taxon>Bacteroidales</taxon>
        <taxon>Candidatus Gallipaludibacter</taxon>
    </lineage>
</organism>
<dbReference type="EMBL" id="JADIMG010000098">
    <property type="protein sequence ID" value="MBO8460803.1"/>
    <property type="molecule type" value="Genomic_DNA"/>
</dbReference>
<evidence type="ECO:0000313" key="3">
    <source>
        <dbReference type="Proteomes" id="UP000823641"/>
    </source>
</evidence>
<evidence type="ECO:0000256" key="1">
    <source>
        <dbReference type="SAM" id="Phobius"/>
    </source>
</evidence>
<keyword evidence="1" id="KW-0472">Membrane</keyword>
<accession>A0A9D9N5D4</accession>
<dbReference type="AlphaFoldDB" id="A0A9D9N5D4"/>
<feature type="transmembrane region" description="Helical" evidence="1">
    <location>
        <begin position="44"/>
        <end position="64"/>
    </location>
</feature>
<reference evidence="2" key="1">
    <citation type="submission" date="2020-10" db="EMBL/GenBank/DDBJ databases">
        <authorList>
            <person name="Gilroy R."/>
        </authorList>
    </citation>
    <scope>NUCLEOTIDE SEQUENCE</scope>
    <source>
        <strain evidence="2">G3-3990</strain>
    </source>
</reference>
<dbReference type="Proteomes" id="UP000823641">
    <property type="component" value="Unassembled WGS sequence"/>
</dbReference>
<feature type="transmembrane region" description="Helical" evidence="1">
    <location>
        <begin position="84"/>
        <end position="107"/>
    </location>
</feature>
<keyword evidence="1" id="KW-0812">Transmembrane</keyword>
<evidence type="ECO:0000313" key="2">
    <source>
        <dbReference type="EMBL" id="MBO8460803.1"/>
    </source>
</evidence>
<gene>
    <name evidence="2" type="ORF">IAA73_10825</name>
</gene>
<keyword evidence="1" id="KW-1133">Transmembrane helix</keyword>
<protein>
    <submittedName>
        <fullName evidence="2">Uncharacterized protein</fullName>
    </submittedName>
</protein>
<feature type="transmembrane region" description="Helical" evidence="1">
    <location>
        <begin position="9"/>
        <end position="29"/>
    </location>
</feature>
<comment type="caution">
    <text evidence="2">The sequence shown here is derived from an EMBL/GenBank/DDBJ whole genome shotgun (WGS) entry which is preliminary data.</text>
</comment>
<proteinExistence type="predicted"/>
<name>A0A9D9N5D4_9BACT</name>